<dbReference type="AlphaFoldDB" id="A0A1M5T2P2"/>
<keyword evidence="3" id="KW-1185">Reference proteome</keyword>
<organism evidence="2 3">
    <name type="scientific">Anaerosphaera aminiphila DSM 21120</name>
    <dbReference type="NCBI Taxonomy" id="1120995"/>
    <lineage>
        <taxon>Bacteria</taxon>
        <taxon>Bacillati</taxon>
        <taxon>Bacillota</taxon>
        <taxon>Tissierellia</taxon>
        <taxon>Tissierellales</taxon>
        <taxon>Peptoniphilaceae</taxon>
        <taxon>Anaerosphaera</taxon>
    </lineage>
</organism>
<dbReference type="RefSeq" id="WP_073184963.1">
    <property type="nucleotide sequence ID" value="NZ_FQXI01000009.1"/>
</dbReference>
<feature type="transmembrane region" description="Helical" evidence="1">
    <location>
        <begin position="213"/>
        <end position="234"/>
    </location>
</feature>
<dbReference type="Proteomes" id="UP000184032">
    <property type="component" value="Unassembled WGS sequence"/>
</dbReference>
<proteinExistence type="predicted"/>
<reference evidence="3" key="1">
    <citation type="submission" date="2016-11" db="EMBL/GenBank/DDBJ databases">
        <authorList>
            <person name="Varghese N."/>
            <person name="Submissions S."/>
        </authorList>
    </citation>
    <scope>NUCLEOTIDE SEQUENCE [LARGE SCALE GENOMIC DNA]</scope>
    <source>
        <strain evidence="3">DSM 21120</strain>
    </source>
</reference>
<evidence type="ECO:0000256" key="1">
    <source>
        <dbReference type="SAM" id="Phobius"/>
    </source>
</evidence>
<accession>A0A1M5T2P2</accession>
<evidence type="ECO:0000313" key="3">
    <source>
        <dbReference type="Proteomes" id="UP000184032"/>
    </source>
</evidence>
<gene>
    <name evidence="2" type="ORF">SAMN02745245_01363</name>
</gene>
<keyword evidence="1" id="KW-0812">Transmembrane</keyword>
<evidence type="ECO:0000313" key="2">
    <source>
        <dbReference type="EMBL" id="SHH45011.1"/>
    </source>
</evidence>
<sequence length="256" mass="29719">MNYLDDIQMVYKKTFSEATKRIKKNPIVLLLPFIYSFAMYVMNYVISVIGIYSGGSFLMGFIIAIGYALILSSYFSLLSDLHYYNRIGFKNIKSTFKNYFYAIYSAYFILMLINILSGAFGYRLSELILIAVFLIFNPLSEAIYIRGESYTSAYSYSMNFMKDNFIHWLIPLAIYMLIVNIFGYRFGEVIQRNIIEITLGQDVYFSFDMPSIVMIRVLLNTLLVQVITAFYVVFRAELFGVLSNSTMRKRQYMGGL</sequence>
<feature type="transmembrane region" description="Helical" evidence="1">
    <location>
        <begin position="27"/>
        <end position="52"/>
    </location>
</feature>
<keyword evidence="1" id="KW-1133">Transmembrane helix</keyword>
<keyword evidence="1" id="KW-0472">Membrane</keyword>
<dbReference type="OrthoDB" id="1701429at2"/>
<feature type="transmembrane region" description="Helical" evidence="1">
    <location>
        <begin position="165"/>
        <end position="184"/>
    </location>
</feature>
<dbReference type="STRING" id="1120995.SAMN02745245_01363"/>
<feature type="transmembrane region" description="Helical" evidence="1">
    <location>
        <begin position="127"/>
        <end position="145"/>
    </location>
</feature>
<feature type="transmembrane region" description="Helical" evidence="1">
    <location>
        <begin position="58"/>
        <end position="78"/>
    </location>
</feature>
<protein>
    <submittedName>
        <fullName evidence="2">Uncharacterized protein</fullName>
    </submittedName>
</protein>
<feature type="transmembrane region" description="Helical" evidence="1">
    <location>
        <begin position="99"/>
        <end position="121"/>
    </location>
</feature>
<name>A0A1M5T2P2_9FIRM</name>
<dbReference type="EMBL" id="FQXI01000009">
    <property type="protein sequence ID" value="SHH45011.1"/>
    <property type="molecule type" value="Genomic_DNA"/>
</dbReference>